<dbReference type="Proteomes" id="UP000190037">
    <property type="component" value="Unassembled WGS sequence"/>
</dbReference>
<evidence type="ECO:0000256" key="2">
    <source>
        <dbReference type="ARBA" id="ARBA00022450"/>
    </source>
</evidence>
<organism evidence="5 6">
    <name type="scientific">Embleya scabrispora</name>
    <dbReference type="NCBI Taxonomy" id="159449"/>
    <lineage>
        <taxon>Bacteria</taxon>
        <taxon>Bacillati</taxon>
        <taxon>Actinomycetota</taxon>
        <taxon>Actinomycetes</taxon>
        <taxon>Kitasatosporales</taxon>
        <taxon>Streptomycetaceae</taxon>
        <taxon>Embleya</taxon>
    </lineage>
</organism>
<dbReference type="RefSeq" id="WP_078978322.1">
    <property type="nucleotide sequence ID" value="NZ_MWQN01000001.1"/>
</dbReference>
<dbReference type="NCBIfam" id="TIGR01733">
    <property type="entry name" value="AA-adenyl-dom"/>
    <property type="match status" value="1"/>
</dbReference>
<dbReference type="InterPro" id="IPR023213">
    <property type="entry name" value="CAT-like_dom_sf"/>
</dbReference>
<dbReference type="Gene3D" id="3.30.559.30">
    <property type="entry name" value="Nonribosomal peptide synthetase, condensation domain"/>
    <property type="match status" value="1"/>
</dbReference>
<dbReference type="Pfam" id="PF00668">
    <property type="entry name" value="Condensation"/>
    <property type="match status" value="1"/>
</dbReference>
<dbReference type="InterPro" id="IPR020845">
    <property type="entry name" value="AMP-binding_CS"/>
</dbReference>
<dbReference type="Gene3D" id="2.30.38.10">
    <property type="entry name" value="Luciferase, Domain 3"/>
    <property type="match status" value="1"/>
</dbReference>
<dbReference type="Gene3D" id="3.30.300.30">
    <property type="match status" value="1"/>
</dbReference>
<dbReference type="Pfam" id="PF13193">
    <property type="entry name" value="AMP-binding_C"/>
    <property type="match status" value="1"/>
</dbReference>
<dbReference type="GO" id="GO:0008610">
    <property type="term" value="P:lipid biosynthetic process"/>
    <property type="evidence" value="ECO:0007669"/>
    <property type="project" value="UniProtKB-ARBA"/>
</dbReference>
<keyword evidence="6" id="KW-1185">Reference proteome</keyword>
<dbReference type="PANTHER" id="PTHR45527:SF1">
    <property type="entry name" value="FATTY ACID SYNTHASE"/>
    <property type="match status" value="1"/>
</dbReference>
<evidence type="ECO:0000313" key="5">
    <source>
        <dbReference type="EMBL" id="OPC84026.1"/>
    </source>
</evidence>
<dbReference type="InterPro" id="IPR010071">
    <property type="entry name" value="AA_adenyl_dom"/>
</dbReference>
<dbReference type="InterPro" id="IPR009081">
    <property type="entry name" value="PP-bd_ACP"/>
</dbReference>
<dbReference type="InterPro" id="IPR036736">
    <property type="entry name" value="ACP-like_sf"/>
</dbReference>
<dbReference type="FunFam" id="3.40.50.980:FF:000001">
    <property type="entry name" value="Non-ribosomal peptide synthetase"/>
    <property type="match status" value="1"/>
</dbReference>
<keyword evidence="2" id="KW-0596">Phosphopantetheine</keyword>
<dbReference type="InterPro" id="IPR000873">
    <property type="entry name" value="AMP-dep_synth/lig_dom"/>
</dbReference>
<dbReference type="InterPro" id="IPR029058">
    <property type="entry name" value="AB_hydrolase_fold"/>
</dbReference>
<dbReference type="CDD" id="cd19540">
    <property type="entry name" value="LCL_NRPS-like"/>
    <property type="match status" value="1"/>
</dbReference>
<evidence type="ECO:0000256" key="1">
    <source>
        <dbReference type="ARBA" id="ARBA00001957"/>
    </source>
</evidence>
<feature type="domain" description="Carrier" evidence="4">
    <location>
        <begin position="967"/>
        <end position="1042"/>
    </location>
</feature>
<comment type="cofactor">
    <cofactor evidence="1">
        <name>pantetheine 4'-phosphate</name>
        <dbReference type="ChEBI" id="CHEBI:47942"/>
    </cofactor>
</comment>
<dbReference type="GO" id="GO:0005829">
    <property type="term" value="C:cytosol"/>
    <property type="evidence" value="ECO:0007669"/>
    <property type="project" value="TreeGrafter"/>
</dbReference>
<dbReference type="InterPro" id="IPR001031">
    <property type="entry name" value="Thioesterase"/>
</dbReference>
<dbReference type="GO" id="GO:0043041">
    <property type="term" value="P:amino acid activation for nonribosomal peptide biosynthetic process"/>
    <property type="evidence" value="ECO:0007669"/>
    <property type="project" value="TreeGrafter"/>
</dbReference>
<dbReference type="STRING" id="159449.B4N89_26610"/>
<dbReference type="InterPro" id="IPR001242">
    <property type="entry name" value="Condensation_dom"/>
</dbReference>
<dbReference type="FunFam" id="3.30.300.30:FF:000010">
    <property type="entry name" value="Enterobactin synthetase component F"/>
    <property type="match status" value="1"/>
</dbReference>
<dbReference type="EMBL" id="MWQN01000001">
    <property type="protein sequence ID" value="OPC84026.1"/>
    <property type="molecule type" value="Genomic_DNA"/>
</dbReference>
<gene>
    <name evidence="5" type="ORF">B4N89_26610</name>
</gene>
<dbReference type="GO" id="GO:0017000">
    <property type="term" value="P:antibiotic biosynthetic process"/>
    <property type="evidence" value="ECO:0007669"/>
    <property type="project" value="UniProtKB-ARBA"/>
</dbReference>
<dbReference type="InterPro" id="IPR045851">
    <property type="entry name" value="AMP-bd_C_sf"/>
</dbReference>
<dbReference type="Gene3D" id="3.40.50.1820">
    <property type="entry name" value="alpha/beta hydrolase"/>
    <property type="match status" value="1"/>
</dbReference>
<dbReference type="SMART" id="SM00823">
    <property type="entry name" value="PKS_PP"/>
    <property type="match status" value="1"/>
</dbReference>
<dbReference type="PROSITE" id="PS00012">
    <property type="entry name" value="PHOSPHOPANTETHEINE"/>
    <property type="match status" value="1"/>
</dbReference>
<dbReference type="Pfam" id="PF00975">
    <property type="entry name" value="Thioesterase"/>
    <property type="match status" value="1"/>
</dbReference>
<keyword evidence="3" id="KW-0597">Phosphoprotein</keyword>
<dbReference type="Gene3D" id="3.40.50.980">
    <property type="match status" value="2"/>
</dbReference>
<dbReference type="Pfam" id="PF00501">
    <property type="entry name" value="AMP-binding"/>
    <property type="match status" value="1"/>
</dbReference>
<protein>
    <submittedName>
        <fullName evidence="5">Non-ribosomal peptide synthetase</fullName>
    </submittedName>
</protein>
<comment type="caution">
    <text evidence="5">The sequence shown here is derived from an EMBL/GenBank/DDBJ whole genome shotgun (WGS) entry which is preliminary data.</text>
</comment>
<proteinExistence type="predicted"/>
<dbReference type="PROSITE" id="PS50075">
    <property type="entry name" value="CARRIER"/>
    <property type="match status" value="1"/>
</dbReference>
<evidence type="ECO:0000256" key="3">
    <source>
        <dbReference type="ARBA" id="ARBA00022553"/>
    </source>
</evidence>
<dbReference type="PROSITE" id="PS00455">
    <property type="entry name" value="AMP_BINDING"/>
    <property type="match status" value="1"/>
</dbReference>
<dbReference type="GO" id="GO:0044550">
    <property type="term" value="P:secondary metabolite biosynthetic process"/>
    <property type="evidence" value="ECO:0007669"/>
    <property type="project" value="UniProtKB-ARBA"/>
</dbReference>
<dbReference type="InterPro" id="IPR006162">
    <property type="entry name" value="Ppantetheine_attach_site"/>
</dbReference>
<dbReference type="OrthoDB" id="2472181at2"/>
<dbReference type="SUPFAM" id="SSF53474">
    <property type="entry name" value="alpha/beta-Hydrolases"/>
    <property type="match status" value="1"/>
</dbReference>
<dbReference type="FunFam" id="3.40.50.12780:FF:000012">
    <property type="entry name" value="Non-ribosomal peptide synthetase"/>
    <property type="match status" value="1"/>
</dbReference>
<dbReference type="InterPro" id="IPR020806">
    <property type="entry name" value="PKS_PP-bd"/>
</dbReference>
<dbReference type="SUPFAM" id="SSF52777">
    <property type="entry name" value="CoA-dependent acyltransferases"/>
    <property type="match status" value="2"/>
</dbReference>
<dbReference type="SUPFAM" id="SSF56801">
    <property type="entry name" value="Acetyl-CoA synthetase-like"/>
    <property type="match status" value="1"/>
</dbReference>
<evidence type="ECO:0000259" key="4">
    <source>
        <dbReference type="PROSITE" id="PS50075"/>
    </source>
</evidence>
<dbReference type="Gene3D" id="3.30.559.10">
    <property type="entry name" value="Chloramphenicol acetyltransferase-like domain"/>
    <property type="match status" value="1"/>
</dbReference>
<dbReference type="FunFam" id="2.30.38.10:FF:000001">
    <property type="entry name" value="Non-ribosomal peptide synthetase PvdI"/>
    <property type="match status" value="1"/>
</dbReference>
<accession>A0A1T3P4L7</accession>
<sequence>MIPLSFAQRRYWFLHQLEGGETWNMAAAFRLTGTLDQDALAAAVRDVVERHEVLRTTYVTDEDGEPHQRILPLAEALPQARMPVVEVAAEDVSGAVDEAVAHGFDLATEIPFRASLFRCSPEDHVLAVVIHHISTDGSSGAPLARDLGVAYTARRDGRAPEWEPLPVQYKDYTLWQREVLGDVDDPDSLVATQIEYWRDELEGVPEPLNLPLDRPRSVETDTAGDAVALVATREVSAALEKLAAERGTTMAMVVQSAVAVLLSRLGAGEDVPVATPIAGRTDDALADLIGCFVNNLVLRVDLSGDPSFVDLLTRTRNKALSAYEQQDVPFDVLVETLNPDRSAEYRPLFQVMCGWQNYARPSFELPGLRVEFQQALTQKTMVDLFFSMGMDEAGRLHGDIQYSGRLFDRGTVEDMAARFVRVLEQVVADPSVRVGDIDVLVAGERERLLVEINDTAEPTLDQDLLAAIQRQVEATPQALAVIGEEATLTYRELDVRSNRLAHWLVERGVRAESLVAVCLPRTVNLMVAILAVLKAGGAYVPVDPDHPRSRIDHVLGQADPLLVLDADTLAGADCSGYPDSAPEVVVRPDNTQYVIYTSGSTGTPKGVAIPRGALANFVAATRRRFPLSPDDRMLFSTTVSFDMANTELYLPFVCGATMVMATRDTVTEPSRMVAFLRRHGVTVVQATPAFWQMVLTHEPTAARGLRIITGAEAVPVRLAETLADQAVEVGNWYGPTETTTWSTMAPVKAGAGVAIGTPVGNTQVYLLDARLRPVPLGVQGELYIAGTGMARGYQGRPDLTAERFVPCPFGPAGARMYRTGDLARWNRDGLLEYIARTDHQVKIRGYRIELGEIEHALAGHPAVAQAAVVVREDREDDRQIVGYVVPASTVGASAESGAATSEGPRVYDDEATVALLAELTEHLRGSLPEYMVPASVIALSRIPLTPNGKLDRRALPAEQTGAAVGEGPRDVTEEKLCALFGELLGRESVGIHEDFFALGGHSLMATRLSVRIRAMFQVDVPLRTIIKFPTVAELASLVLIGGIPVGDNVDPFGVVLPLNNDPGTGKEPLWFFHGGGGLGWAYFSFVMHVPDRPAYALQSRGSNGVDALAGSVEEMVDDYIAEMLKIQPEGPFFLIGWSYGGTVVQAVAEGLDRRGHEVALVAILDSQPGGEGFSEIHAGKTLEDYRDELEEFFGQYIGTDNQQDFLDTMSKVLANNTRHIMSFQSPVYRGDVVFFSATLKDDLYAHMWRPLVLGDIEVHDVRATHHEMNMPAPVAEVMEVVVRKLADAERAAADRA</sequence>
<dbReference type="SUPFAM" id="SSF47336">
    <property type="entry name" value="ACP-like"/>
    <property type="match status" value="1"/>
</dbReference>
<dbReference type="CDD" id="cd05930">
    <property type="entry name" value="A_NRPS"/>
    <property type="match status" value="1"/>
</dbReference>
<dbReference type="Pfam" id="PF00550">
    <property type="entry name" value="PP-binding"/>
    <property type="match status" value="1"/>
</dbReference>
<dbReference type="GO" id="GO:0031177">
    <property type="term" value="F:phosphopantetheine binding"/>
    <property type="evidence" value="ECO:0007669"/>
    <property type="project" value="InterPro"/>
</dbReference>
<dbReference type="PANTHER" id="PTHR45527">
    <property type="entry name" value="NONRIBOSOMAL PEPTIDE SYNTHETASE"/>
    <property type="match status" value="1"/>
</dbReference>
<dbReference type="GO" id="GO:0003824">
    <property type="term" value="F:catalytic activity"/>
    <property type="evidence" value="ECO:0007669"/>
    <property type="project" value="InterPro"/>
</dbReference>
<name>A0A1T3P4L7_9ACTN</name>
<dbReference type="InterPro" id="IPR025110">
    <property type="entry name" value="AMP-bd_C"/>
</dbReference>
<evidence type="ECO:0000313" key="6">
    <source>
        <dbReference type="Proteomes" id="UP000190037"/>
    </source>
</evidence>
<reference evidence="5 6" key="1">
    <citation type="submission" date="2017-03" db="EMBL/GenBank/DDBJ databases">
        <title>Draft genome sequence of Streptomyces scabrisporus NF3, endophyte isolated from Amphipterygium adstringens.</title>
        <authorList>
            <person name="Vazquez M."/>
            <person name="Ceapa C.D."/>
            <person name="Rodriguez Luna D."/>
            <person name="Sanchez Esquivel S."/>
        </authorList>
    </citation>
    <scope>NUCLEOTIDE SEQUENCE [LARGE SCALE GENOMIC DNA]</scope>
    <source>
        <strain evidence="5 6">NF3</strain>
    </source>
</reference>